<sequence length="574" mass="65351">MVINSGTDSVSYPAPVQREAEEKPTRQIPVTLLSGFLGSGKTTLLEHILQSPDHGLRIAVVVNDMSKLNIDAALITHHKVSQTKEKLIQLQNGCICCTLRGDLLSELAHLARQKEVQYVVIESTGISEPMQVAETFTAEFSSAMLQADQEMLVDEDSRKVLTEIVNLGGLHTLARLDTTVTVVDAFNLLSNFDTAEFLSDRYGSKEIIPEDERTISDLMVDQIEFADVLIINKIETVDEATRTRIRRLLKTLNPDAKVLETSYSRVDVKEILDTGRFDFIKAASGAGWLRSLHEMTVQMTGNGQRMAPKPETLEYGINNFVYTARRPFHPRRLFSLLHDKFILLQNNEVEEEDEKDETDEGEGEEEEEEEQEEEDNMEVDEDDSDDESISDFDQPDPSAILQNKRNHPAFSSVLRSKGFFWLATRPFQFGEWSQAGGMLTLGCGGPWFTEVPDEAWPEDPDVRKSIENDFQEPWGDRRQEIVFIGEGINTELISRLLDECLLDDNDMSQWAKIMKKKKLSYREKEERMGKLWEDGWEAWPEFGIVDEDEDNNEGGTKKHKHHTSEYLGHVHSHK</sequence>
<keyword evidence="4" id="KW-1185">Reference proteome</keyword>
<dbReference type="AlphaFoldDB" id="A0A397GTP3"/>
<gene>
    <name evidence="3" type="ORF">CDV56_105568</name>
</gene>
<feature type="region of interest" description="Disordered" evidence="1">
    <location>
        <begin position="347"/>
        <end position="404"/>
    </location>
</feature>
<dbReference type="Pfam" id="PF07683">
    <property type="entry name" value="CobW_C"/>
    <property type="match status" value="1"/>
</dbReference>
<dbReference type="InterPro" id="IPR011629">
    <property type="entry name" value="CobW-like_C"/>
</dbReference>
<dbReference type="Proteomes" id="UP000215305">
    <property type="component" value="Unassembled WGS sequence"/>
</dbReference>
<dbReference type="GeneID" id="38127542"/>
<feature type="compositionally biased region" description="Polar residues" evidence="1">
    <location>
        <begin position="1"/>
        <end position="10"/>
    </location>
</feature>
<dbReference type="EMBL" id="NKHU02000129">
    <property type="protein sequence ID" value="RHZ52914.1"/>
    <property type="molecule type" value="Genomic_DNA"/>
</dbReference>
<dbReference type="SMART" id="SM00833">
    <property type="entry name" value="CobW_C"/>
    <property type="match status" value="1"/>
</dbReference>
<dbReference type="PANTHER" id="PTHR43603:SF1">
    <property type="entry name" value="ZINC-REGULATED GTPASE METALLOPROTEIN ACTIVATOR 1"/>
    <property type="match status" value="1"/>
</dbReference>
<dbReference type="PANTHER" id="PTHR43603">
    <property type="entry name" value="COBW DOMAIN-CONTAINING PROTEIN DDB_G0274527"/>
    <property type="match status" value="1"/>
</dbReference>
<accession>A0A397GTP3</accession>
<dbReference type="OrthoDB" id="272672at2759"/>
<dbReference type="RefSeq" id="XP_026613455.1">
    <property type="nucleotide sequence ID" value="XM_026759187.1"/>
</dbReference>
<organism evidence="3 4">
    <name type="scientific">Aspergillus thermomutatus</name>
    <name type="common">Neosartorya pseudofischeri</name>
    <dbReference type="NCBI Taxonomy" id="41047"/>
    <lineage>
        <taxon>Eukaryota</taxon>
        <taxon>Fungi</taxon>
        <taxon>Dikarya</taxon>
        <taxon>Ascomycota</taxon>
        <taxon>Pezizomycotina</taxon>
        <taxon>Eurotiomycetes</taxon>
        <taxon>Eurotiomycetidae</taxon>
        <taxon>Eurotiales</taxon>
        <taxon>Aspergillaceae</taxon>
        <taxon>Aspergillus</taxon>
        <taxon>Aspergillus subgen. Fumigati</taxon>
    </lineage>
</organism>
<feature type="region of interest" description="Disordered" evidence="1">
    <location>
        <begin position="546"/>
        <end position="574"/>
    </location>
</feature>
<reference evidence="3" key="1">
    <citation type="submission" date="2018-08" db="EMBL/GenBank/DDBJ databases">
        <title>Draft genome sequence of azole-resistant Aspergillus thermomutatus (Neosartorya pseudofischeri) strain HMR AF 39, isolated from a human nasal aspirate.</title>
        <authorList>
            <person name="Parent-Michaud M."/>
            <person name="Dufresne P.J."/>
            <person name="Fournier E."/>
            <person name="Martineau C."/>
            <person name="Moreira S."/>
            <person name="Perkins V."/>
            <person name="De Repentigny L."/>
            <person name="Dufresne S.F."/>
        </authorList>
    </citation>
    <scope>NUCLEOTIDE SEQUENCE [LARGE SCALE GENOMIC DNA]</scope>
    <source>
        <strain evidence="3">HMR AF 39</strain>
    </source>
</reference>
<feature type="compositionally biased region" description="Acidic residues" evidence="1">
    <location>
        <begin position="348"/>
        <end position="394"/>
    </location>
</feature>
<protein>
    <recommendedName>
        <fullName evidence="2">CobW C-terminal domain-containing protein</fullName>
    </recommendedName>
</protein>
<dbReference type="STRING" id="41047.A0A397GTP3"/>
<evidence type="ECO:0000313" key="4">
    <source>
        <dbReference type="Proteomes" id="UP000215305"/>
    </source>
</evidence>
<dbReference type="Pfam" id="PF02492">
    <property type="entry name" value="cobW"/>
    <property type="match status" value="2"/>
</dbReference>
<evidence type="ECO:0000313" key="3">
    <source>
        <dbReference type="EMBL" id="RHZ52914.1"/>
    </source>
</evidence>
<evidence type="ECO:0000256" key="1">
    <source>
        <dbReference type="SAM" id="MobiDB-lite"/>
    </source>
</evidence>
<dbReference type="Gene3D" id="3.40.50.300">
    <property type="entry name" value="P-loop containing nucleotide triphosphate hydrolases"/>
    <property type="match status" value="1"/>
</dbReference>
<dbReference type="SUPFAM" id="SSF90002">
    <property type="entry name" value="Hypothetical protein YjiA, C-terminal domain"/>
    <property type="match status" value="1"/>
</dbReference>
<dbReference type="InterPro" id="IPR051927">
    <property type="entry name" value="Zn_Chap_cDPG_Synth"/>
</dbReference>
<comment type="caution">
    <text evidence="3">The sequence shown here is derived from an EMBL/GenBank/DDBJ whole genome shotgun (WGS) entry which is preliminary data.</text>
</comment>
<evidence type="ECO:0000259" key="2">
    <source>
        <dbReference type="SMART" id="SM00833"/>
    </source>
</evidence>
<dbReference type="VEuPathDB" id="FungiDB:CDV56_105568"/>
<dbReference type="InterPro" id="IPR027417">
    <property type="entry name" value="P-loop_NTPase"/>
</dbReference>
<name>A0A397GTP3_ASPTH</name>
<proteinExistence type="predicted"/>
<feature type="region of interest" description="Disordered" evidence="1">
    <location>
        <begin position="1"/>
        <end position="25"/>
    </location>
</feature>
<dbReference type="CDD" id="cd03112">
    <property type="entry name" value="CobW-like"/>
    <property type="match status" value="1"/>
</dbReference>
<dbReference type="SUPFAM" id="SSF52540">
    <property type="entry name" value="P-loop containing nucleoside triphosphate hydrolases"/>
    <property type="match status" value="1"/>
</dbReference>
<feature type="domain" description="CobW C-terminal" evidence="2">
    <location>
        <begin position="317"/>
        <end position="501"/>
    </location>
</feature>
<dbReference type="InterPro" id="IPR003495">
    <property type="entry name" value="CobW/HypB/UreG_nucleotide-bd"/>
</dbReference>